<evidence type="ECO:0000256" key="2">
    <source>
        <dbReference type="ARBA" id="ARBA00022448"/>
    </source>
</evidence>
<feature type="domain" description="TonB-dependent receptor plug" evidence="15">
    <location>
        <begin position="62"/>
        <end position="171"/>
    </location>
</feature>
<evidence type="ECO:0000256" key="3">
    <source>
        <dbReference type="ARBA" id="ARBA00022452"/>
    </source>
</evidence>
<evidence type="ECO:0000259" key="15">
    <source>
        <dbReference type="Pfam" id="PF07715"/>
    </source>
</evidence>
<dbReference type="Gene3D" id="2.170.130.10">
    <property type="entry name" value="TonB-dependent receptor, plug domain"/>
    <property type="match status" value="1"/>
</dbReference>
<reference evidence="16 17" key="1">
    <citation type="submission" date="2019-07" db="EMBL/GenBank/DDBJ databases">
        <title>Sphingomonas solaris sp. nov., isolated from a solar panel from Boston, Massachusetts.</title>
        <authorList>
            <person name="Tanner K."/>
            <person name="Pascual J."/>
            <person name="Mancuso C."/>
            <person name="Pereto J."/>
            <person name="Khalil A."/>
            <person name="Vilanova C."/>
        </authorList>
    </citation>
    <scope>NUCLEOTIDE SEQUENCE [LARGE SCALE GENOMIC DNA]</scope>
    <source>
        <strain evidence="16 17">R4DWN</strain>
    </source>
</reference>
<evidence type="ECO:0000256" key="13">
    <source>
        <dbReference type="SAM" id="SignalP"/>
    </source>
</evidence>
<evidence type="ECO:0000313" key="16">
    <source>
        <dbReference type="EMBL" id="TVV74716.1"/>
    </source>
</evidence>
<dbReference type="GO" id="GO:0006826">
    <property type="term" value="P:iron ion transport"/>
    <property type="evidence" value="ECO:0007669"/>
    <property type="project" value="UniProtKB-KW"/>
</dbReference>
<feature type="domain" description="TonB-dependent receptor-like beta-barrel" evidence="14">
    <location>
        <begin position="437"/>
        <end position="816"/>
    </location>
</feature>
<evidence type="ECO:0000259" key="14">
    <source>
        <dbReference type="Pfam" id="PF00593"/>
    </source>
</evidence>
<evidence type="ECO:0000256" key="7">
    <source>
        <dbReference type="ARBA" id="ARBA00023065"/>
    </source>
</evidence>
<sequence>MTNYKAIASARTRLLLGTAAMGLTVWTAPAVAQDTGTAAQNNTAQSGLADIVVTAQKREQSLQDVPIAITAVTEETLTANRVQSVTDLSGLAPGVTVRPAAGGSSIPTFSIRGATSYGVVPGSDKQVSIYLDGVYVSSPRGSIFDLPDLQRIEVLRGPQGTLFGRNATAGAISVSTRDPTGEFSARQVFSVGNYDLFRTRTTIDTPQFGPFSAYATFVAEDRDGDIRNLGAGTVLDRSAFGFGTATSPKTLGAKDTRSFFGALKFDPGGNFTATYKFDISRDRGTPSGIATTGIDTSQLGPLAGIANSIFATRNFDVADGRKRPKAVNNAFTIPRDQKVYGHNLTMKLDVSDALSLTNIASYRKSRVSAATQLDGAGGLTFPQSAVSPVAAIFVLGANPSLGLPANAQTLAAAIAATTPLVQGYVGRPFLFIANQNFSISKQYSNELQANYQSDFLTLTVGGVYFHGKDVTGNPLGAPTNYSLVTTNGGFGANPSLILPTIAQLNTPLNQINFSGTAQNGLSRNKATSLAAYAQAEFHVTDQLDLVGGARVTNDRKSGSLLAGTTAAPTLFAFKFDDTRVNYLAGANFRPSNDILLYAKYSTAFVTGGAVADITFSPETVRSLEGGVKADLFNRKLRTNLSVYLAKYKNVQTAQGGRNLVPARNELGTVIVTQGSSKVKGFEFEATAAPVRGVTVGASVAYTDINFGSLNPQVLATVGLTTATQDAFRPTLQPKWTGSAYAQYESGPLFGDVGVSLRGDLIWRDRFRTDSNEIRNNPNYATLRFSPAQQLVNARAALTDIGLGPVKAEVALWGRNLTNEKQQTFGLIAGFISSAEYQEARTYGIDVSFRF</sequence>
<dbReference type="InterPro" id="IPR036942">
    <property type="entry name" value="Beta-barrel_TonB_sf"/>
</dbReference>
<dbReference type="RefSeq" id="WP_145150345.1">
    <property type="nucleotide sequence ID" value="NZ_VNIM01000029.1"/>
</dbReference>
<proteinExistence type="inferred from homology"/>
<keyword evidence="17" id="KW-1185">Reference proteome</keyword>
<keyword evidence="13" id="KW-0732">Signal</keyword>
<keyword evidence="8 12" id="KW-0798">TonB box</keyword>
<dbReference type="GO" id="GO:0009279">
    <property type="term" value="C:cell outer membrane"/>
    <property type="evidence" value="ECO:0007669"/>
    <property type="project" value="UniProtKB-SubCell"/>
</dbReference>
<dbReference type="PANTHER" id="PTHR32552">
    <property type="entry name" value="FERRICHROME IRON RECEPTOR-RELATED"/>
    <property type="match status" value="1"/>
</dbReference>
<dbReference type="Pfam" id="PF00593">
    <property type="entry name" value="TonB_dep_Rec_b-barrel"/>
    <property type="match status" value="1"/>
</dbReference>
<keyword evidence="10 11" id="KW-0998">Cell outer membrane</keyword>
<dbReference type="SUPFAM" id="SSF56935">
    <property type="entry name" value="Porins"/>
    <property type="match status" value="1"/>
</dbReference>
<evidence type="ECO:0000256" key="5">
    <source>
        <dbReference type="ARBA" id="ARBA00022692"/>
    </source>
</evidence>
<dbReference type="InterPro" id="IPR037066">
    <property type="entry name" value="Plug_dom_sf"/>
</dbReference>
<dbReference type="Gene3D" id="2.40.170.20">
    <property type="entry name" value="TonB-dependent receptor, beta-barrel domain"/>
    <property type="match status" value="1"/>
</dbReference>
<feature type="chain" id="PRO_5021699557" evidence="13">
    <location>
        <begin position="33"/>
        <end position="850"/>
    </location>
</feature>
<feature type="signal peptide" evidence="13">
    <location>
        <begin position="1"/>
        <end position="32"/>
    </location>
</feature>
<dbReference type="InterPro" id="IPR012910">
    <property type="entry name" value="Plug_dom"/>
</dbReference>
<organism evidence="16 17">
    <name type="scientific">Alterirhizorhabdus solaris</name>
    <dbReference type="NCBI Taxonomy" id="2529389"/>
    <lineage>
        <taxon>Bacteria</taxon>
        <taxon>Pseudomonadati</taxon>
        <taxon>Pseudomonadota</taxon>
        <taxon>Alphaproteobacteria</taxon>
        <taxon>Sphingomonadales</taxon>
        <taxon>Rhizorhabdaceae</taxon>
        <taxon>Alterirhizorhabdus</taxon>
    </lineage>
</organism>
<dbReference type="Proteomes" id="UP000318681">
    <property type="component" value="Unassembled WGS sequence"/>
</dbReference>
<dbReference type="EMBL" id="VNIM01000029">
    <property type="protein sequence ID" value="TVV74716.1"/>
    <property type="molecule type" value="Genomic_DNA"/>
</dbReference>
<keyword evidence="6" id="KW-0408">Iron</keyword>
<evidence type="ECO:0000256" key="1">
    <source>
        <dbReference type="ARBA" id="ARBA00004571"/>
    </source>
</evidence>
<gene>
    <name evidence="16" type="ORF">FOY91_09125</name>
</gene>
<evidence type="ECO:0000256" key="8">
    <source>
        <dbReference type="ARBA" id="ARBA00023077"/>
    </source>
</evidence>
<evidence type="ECO:0000256" key="10">
    <source>
        <dbReference type="ARBA" id="ARBA00023237"/>
    </source>
</evidence>
<dbReference type="InterPro" id="IPR039426">
    <property type="entry name" value="TonB-dep_rcpt-like"/>
</dbReference>
<keyword evidence="7" id="KW-0406">Ion transport</keyword>
<keyword evidence="4" id="KW-0410">Iron transport</keyword>
<evidence type="ECO:0000256" key="12">
    <source>
        <dbReference type="RuleBase" id="RU003357"/>
    </source>
</evidence>
<accession>A0A558R5Q4</accession>
<keyword evidence="16" id="KW-0675">Receptor</keyword>
<keyword evidence="3 11" id="KW-1134">Transmembrane beta strand</keyword>
<keyword evidence="9 11" id="KW-0472">Membrane</keyword>
<dbReference type="InterPro" id="IPR000531">
    <property type="entry name" value="Beta-barrel_TonB"/>
</dbReference>
<comment type="similarity">
    <text evidence="11 12">Belongs to the TonB-dependent receptor family.</text>
</comment>
<dbReference type="Pfam" id="PF07715">
    <property type="entry name" value="Plug"/>
    <property type="match status" value="1"/>
</dbReference>
<evidence type="ECO:0000256" key="9">
    <source>
        <dbReference type="ARBA" id="ARBA00023136"/>
    </source>
</evidence>
<evidence type="ECO:0000256" key="11">
    <source>
        <dbReference type="PROSITE-ProRule" id="PRU01360"/>
    </source>
</evidence>
<comment type="subcellular location">
    <subcellularLocation>
        <location evidence="1 11">Cell outer membrane</location>
        <topology evidence="1 11">Multi-pass membrane protein</topology>
    </subcellularLocation>
</comment>
<evidence type="ECO:0000256" key="4">
    <source>
        <dbReference type="ARBA" id="ARBA00022496"/>
    </source>
</evidence>
<comment type="caution">
    <text evidence="16">The sequence shown here is derived from an EMBL/GenBank/DDBJ whole genome shotgun (WGS) entry which is preliminary data.</text>
</comment>
<dbReference type="PANTHER" id="PTHR32552:SF81">
    <property type="entry name" value="TONB-DEPENDENT OUTER MEMBRANE RECEPTOR"/>
    <property type="match status" value="1"/>
</dbReference>
<dbReference type="PROSITE" id="PS52016">
    <property type="entry name" value="TONB_DEPENDENT_REC_3"/>
    <property type="match status" value="1"/>
</dbReference>
<keyword evidence="2 11" id="KW-0813">Transport</keyword>
<name>A0A558R5Q4_9SPHN</name>
<keyword evidence="5 11" id="KW-0812">Transmembrane</keyword>
<dbReference type="AlphaFoldDB" id="A0A558R5Q4"/>
<protein>
    <submittedName>
        <fullName evidence="16">TonB-dependent receptor</fullName>
    </submittedName>
</protein>
<dbReference type="OrthoDB" id="7518525at2"/>
<evidence type="ECO:0000313" key="17">
    <source>
        <dbReference type="Proteomes" id="UP000318681"/>
    </source>
</evidence>
<evidence type="ECO:0000256" key="6">
    <source>
        <dbReference type="ARBA" id="ARBA00023004"/>
    </source>
</evidence>